<evidence type="ECO:0000259" key="4">
    <source>
        <dbReference type="PROSITE" id="PS01124"/>
    </source>
</evidence>
<dbReference type="GO" id="GO:0043565">
    <property type="term" value="F:sequence-specific DNA binding"/>
    <property type="evidence" value="ECO:0007669"/>
    <property type="project" value="InterPro"/>
</dbReference>
<dbReference type="PRINTS" id="PR00032">
    <property type="entry name" value="HTHARAC"/>
</dbReference>
<reference evidence="5 6" key="1">
    <citation type="journal article" date="1992" name="Int. J. Syst. Bacteriol.">
        <title>Sphingobacterium antarcticus sp. nov. a Psychrotrophic Bacterium from the Soils of Schirmacher Oasis, Antarctica.</title>
        <authorList>
            <person name="Shivaji S."/>
            <person name="Ray M.K."/>
            <person name="Rao N.S."/>
            <person name="Saiserr L."/>
            <person name="Jagannadham M.V."/>
            <person name="Kumar G.S."/>
            <person name="Reddy G."/>
            <person name="Bhargava P.M."/>
        </authorList>
    </citation>
    <scope>NUCLEOTIDE SEQUENCE [LARGE SCALE GENOMIC DNA]</scope>
    <source>
        <strain evidence="5 6">4BY</strain>
    </source>
</reference>
<dbReference type="PANTHER" id="PTHR43280:SF32">
    <property type="entry name" value="TRANSCRIPTIONAL REGULATORY PROTEIN"/>
    <property type="match status" value="1"/>
</dbReference>
<dbReference type="SUPFAM" id="SSF46689">
    <property type="entry name" value="Homeodomain-like"/>
    <property type="match status" value="1"/>
</dbReference>
<organism evidence="5 6">
    <name type="scientific">Pedobacter antarcticus 4BY</name>
    <dbReference type="NCBI Taxonomy" id="1358423"/>
    <lineage>
        <taxon>Bacteria</taxon>
        <taxon>Pseudomonadati</taxon>
        <taxon>Bacteroidota</taxon>
        <taxon>Sphingobacteriia</taxon>
        <taxon>Sphingobacteriales</taxon>
        <taxon>Sphingobacteriaceae</taxon>
        <taxon>Pedobacter</taxon>
    </lineage>
</organism>
<dbReference type="PANTHER" id="PTHR43280">
    <property type="entry name" value="ARAC-FAMILY TRANSCRIPTIONAL REGULATOR"/>
    <property type="match status" value="1"/>
</dbReference>
<dbReference type="eggNOG" id="COG2207">
    <property type="taxonomic scope" value="Bacteria"/>
</dbReference>
<dbReference type="Gene3D" id="1.10.10.60">
    <property type="entry name" value="Homeodomain-like"/>
    <property type="match status" value="1"/>
</dbReference>
<protein>
    <recommendedName>
        <fullName evidence="4">HTH araC/xylS-type domain-containing protein</fullName>
    </recommendedName>
</protein>
<dbReference type="InterPro" id="IPR009057">
    <property type="entry name" value="Homeodomain-like_sf"/>
</dbReference>
<keyword evidence="2" id="KW-0238">DNA-binding</keyword>
<dbReference type="Proteomes" id="UP000028007">
    <property type="component" value="Unassembled WGS sequence"/>
</dbReference>
<evidence type="ECO:0000313" key="5">
    <source>
        <dbReference type="EMBL" id="KEQ29018.1"/>
    </source>
</evidence>
<gene>
    <name evidence="5" type="ORF">N180_13995</name>
</gene>
<comment type="caution">
    <text evidence="5">The sequence shown here is derived from an EMBL/GenBank/DDBJ whole genome shotgun (WGS) entry which is preliminary data.</text>
</comment>
<dbReference type="RefSeq" id="WP_234797471.1">
    <property type="nucleotide sequence ID" value="NZ_JNFF01000088.1"/>
</dbReference>
<dbReference type="InterPro" id="IPR020449">
    <property type="entry name" value="Tscrpt_reg_AraC-type_HTH"/>
</dbReference>
<evidence type="ECO:0000256" key="3">
    <source>
        <dbReference type="ARBA" id="ARBA00023163"/>
    </source>
</evidence>
<sequence length="281" mass="32369">MIENQVNQNSCIIQEFNTTTINRLGGAAMYSIYLLQGRGKVTIDLVEYPFEGKIILFATPYQMVSFNVEQPLKTRILQFHGDFYCIEYHKKEVACNGLLFNNIYQQPYINLEPASYIEIDSILEKLSVELQNSSLYTAVVRAYLQLILALCSKIKSEHNVIDEGKNIHHPVVKFKTLLECNFNKERQPSFYADQMGISPNNFSKICKQHFLKSPSTLIQERVILEAKKLIHLSYKSMKQIAVELNFDDENYFSRYFKKHTGVTPSAFRNNVGISIVADLSR</sequence>
<keyword evidence="6" id="KW-1185">Reference proteome</keyword>
<dbReference type="InterPro" id="IPR018060">
    <property type="entry name" value="HTH_AraC"/>
</dbReference>
<keyword evidence="3" id="KW-0804">Transcription</keyword>
<evidence type="ECO:0000256" key="2">
    <source>
        <dbReference type="ARBA" id="ARBA00023125"/>
    </source>
</evidence>
<dbReference type="SMART" id="SM00342">
    <property type="entry name" value="HTH_ARAC"/>
    <property type="match status" value="1"/>
</dbReference>
<name>A0A081PE95_9SPHI</name>
<feature type="domain" description="HTH araC/xylS-type" evidence="4">
    <location>
        <begin position="172"/>
        <end position="270"/>
    </location>
</feature>
<dbReference type="PROSITE" id="PS01124">
    <property type="entry name" value="HTH_ARAC_FAMILY_2"/>
    <property type="match status" value="1"/>
</dbReference>
<keyword evidence="1" id="KW-0805">Transcription regulation</keyword>
<evidence type="ECO:0000313" key="6">
    <source>
        <dbReference type="Proteomes" id="UP000028007"/>
    </source>
</evidence>
<dbReference type="Pfam" id="PF12833">
    <property type="entry name" value="HTH_18"/>
    <property type="match status" value="1"/>
</dbReference>
<dbReference type="EMBL" id="JNFF01000088">
    <property type="protein sequence ID" value="KEQ29018.1"/>
    <property type="molecule type" value="Genomic_DNA"/>
</dbReference>
<accession>A0A081PE95</accession>
<evidence type="ECO:0000256" key="1">
    <source>
        <dbReference type="ARBA" id="ARBA00023015"/>
    </source>
</evidence>
<dbReference type="GO" id="GO:0003700">
    <property type="term" value="F:DNA-binding transcription factor activity"/>
    <property type="evidence" value="ECO:0007669"/>
    <property type="project" value="InterPro"/>
</dbReference>
<dbReference type="AlphaFoldDB" id="A0A081PE95"/>
<proteinExistence type="predicted"/>